<evidence type="ECO:0000256" key="10">
    <source>
        <dbReference type="ARBA" id="ARBA00022917"/>
    </source>
</evidence>
<dbReference type="SUPFAM" id="SSF52374">
    <property type="entry name" value="Nucleotidylyl transferase"/>
    <property type="match status" value="1"/>
</dbReference>
<evidence type="ECO:0000313" key="17">
    <source>
        <dbReference type="Proteomes" id="UP000195326"/>
    </source>
</evidence>
<dbReference type="InterPro" id="IPR009080">
    <property type="entry name" value="tRNAsynth_Ia_anticodon-bd"/>
</dbReference>
<dbReference type="FunFam" id="3.40.50.620:FF:000009">
    <property type="entry name" value="Cysteine--tRNA ligase"/>
    <property type="match status" value="1"/>
</dbReference>
<feature type="short sequence motif" description="'KMSKS' region" evidence="13">
    <location>
        <begin position="265"/>
        <end position="269"/>
    </location>
</feature>
<keyword evidence="8 13" id="KW-0862">Zinc</keyword>
<evidence type="ECO:0000256" key="8">
    <source>
        <dbReference type="ARBA" id="ARBA00022833"/>
    </source>
</evidence>
<protein>
    <recommendedName>
        <fullName evidence="13">Cysteine--tRNA ligase</fullName>
        <ecNumber evidence="13">6.1.1.16</ecNumber>
    </recommendedName>
    <alternativeName>
        <fullName evidence="13">Cysteinyl-tRNA synthetase</fullName>
        <shortName evidence="13">CysRS</shortName>
    </alternativeName>
</protein>
<keyword evidence="4 13" id="KW-0963">Cytoplasm</keyword>
<comment type="subunit">
    <text evidence="3 13">Monomer.</text>
</comment>
<feature type="binding site" evidence="13">
    <location>
        <position position="268"/>
    </location>
    <ligand>
        <name>ATP</name>
        <dbReference type="ChEBI" id="CHEBI:30616"/>
    </ligand>
</feature>
<dbReference type="STRING" id="501571.GCA_900143195_00061"/>
<evidence type="ECO:0000256" key="7">
    <source>
        <dbReference type="ARBA" id="ARBA00022741"/>
    </source>
</evidence>
<dbReference type="EMBL" id="NFKL01000028">
    <property type="protein sequence ID" value="OUP55367.1"/>
    <property type="molecule type" value="Genomic_DNA"/>
</dbReference>
<accession>A0A1Y4L9D5</accession>
<dbReference type="EC" id="6.1.1.16" evidence="13"/>
<comment type="similarity">
    <text evidence="2 13">Belongs to the class-I aminoacyl-tRNA synthetase family.</text>
</comment>
<dbReference type="HAMAP" id="MF_00041">
    <property type="entry name" value="Cys_tRNA_synth"/>
    <property type="match status" value="1"/>
</dbReference>
<dbReference type="InterPro" id="IPR024909">
    <property type="entry name" value="Cys-tRNA/MSH_ligase"/>
</dbReference>
<dbReference type="Gene3D" id="3.40.50.620">
    <property type="entry name" value="HUPs"/>
    <property type="match status" value="1"/>
</dbReference>
<keyword evidence="10 13" id="KW-0648">Protein biosynthesis</keyword>
<reference evidence="17 18" key="1">
    <citation type="submission" date="2017-04" db="EMBL/GenBank/DDBJ databases">
        <title>Function of individual gut microbiota members based on whole genome sequencing of pure cultures obtained from chicken caecum.</title>
        <authorList>
            <person name="Medvecky M."/>
            <person name="Cejkova D."/>
            <person name="Polansky O."/>
            <person name="Karasova D."/>
            <person name="Kubasova T."/>
            <person name="Cizek A."/>
            <person name="Rychlik I."/>
        </authorList>
    </citation>
    <scope>NUCLEOTIDE SEQUENCE [LARGE SCALE GENOMIC DNA]</scope>
    <source>
        <strain evidence="17">An179</strain>
        <strain evidence="18">An180</strain>
    </source>
</reference>
<feature type="binding site" evidence="13">
    <location>
        <position position="237"/>
    </location>
    <ligand>
        <name>Zn(2+)</name>
        <dbReference type="ChEBI" id="CHEBI:29105"/>
    </ligand>
</feature>
<keyword evidence="11 13" id="KW-0030">Aminoacyl-tRNA synthetase</keyword>
<dbReference type="Pfam" id="PF01406">
    <property type="entry name" value="tRNA-synt_1e"/>
    <property type="match status" value="1"/>
</dbReference>
<evidence type="ECO:0000313" key="16">
    <source>
        <dbReference type="EMBL" id="OUP55367.1"/>
    </source>
</evidence>
<dbReference type="Pfam" id="PF09190">
    <property type="entry name" value="DALR_2"/>
    <property type="match status" value="1"/>
</dbReference>
<sequence>MKLFNTLTRQKEEFVPITPGEVKMYSCGPTVYNYFHIGNARPFIMFDLLRRYFEYRGNKVTFVQNFTDIDDKVINKANEEGVTYDVIADRYIKEYFVDAEGLGIKRATVHPRATETMDAIIDIVKTLIDKGHAYVAENGDVYFRTKTFSEYGKLSHQPLEDLQAGARISVGEIKEDPMDFAVWKAAKPGEPSWKAPWGEGRPGWHIECSAMVNKYLGPTIDIHSGGLDLTFPHHENEIAQSECANGCTFAHYWLHNGFLTIDNEKMSKSKGNFFMVRDAAKEYGYETIRMFMLSAHYRTPLNYSEESLKMNKASLERLYEARNNLEFRISKAQGETPTAEEAEALASLQQYKEKFIEAMDDDMNTANALSAIFELMREINAYSGSHADATLAYLKGAYDLFMELTGVLNIVQKHEDAGEDPDKAKIEELIAQRAAAKKNKDFAEADRIRDYLLNEMGIAIKDTRQGVQWSRV</sequence>
<evidence type="ECO:0000256" key="6">
    <source>
        <dbReference type="ARBA" id="ARBA00022723"/>
    </source>
</evidence>
<dbReference type="InterPro" id="IPR015803">
    <property type="entry name" value="Cys-tRNA-ligase"/>
</dbReference>
<evidence type="ECO:0000256" key="13">
    <source>
        <dbReference type="HAMAP-Rule" id="MF_00041"/>
    </source>
</evidence>
<dbReference type="GO" id="GO:0004817">
    <property type="term" value="F:cysteine-tRNA ligase activity"/>
    <property type="evidence" value="ECO:0007669"/>
    <property type="project" value="UniProtKB-UniRule"/>
</dbReference>
<dbReference type="InterPro" id="IPR056411">
    <property type="entry name" value="CysS_C"/>
</dbReference>
<feature type="binding site" evidence="13">
    <location>
        <position position="208"/>
    </location>
    <ligand>
        <name>Zn(2+)</name>
        <dbReference type="ChEBI" id="CHEBI:29105"/>
    </ligand>
</feature>
<dbReference type="Proteomes" id="UP000195326">
    <property type="component" value="Unassembled WGS sequence"/>
</dbReference>
<dbReference type="Pfam" id="PF23493">
    <property type="entry name" value="CysS_C"/>
    <property type="match status" value="1"/>
</dbReference>
<dbReference type="NCBIfam" id="TIGR00435">
    <property type="entry name" value="cysS"/>
    <property type="match status" value="1"/>
</dbReference>
<comment type="catalytic activity">
    <reaction evidence="12 13">
        <text>tRNA(Cys) + L-cysteine + ATP = L-cysteinyl-tRNA(Cys) + AMP + diphosphate</text>
        <dbReference type="Rhea" id="RHEA:17773"/>
        <dbReference type="Rhea" id="RHEA-COMP:9661"/>
        <dbReference type="Rhea" id="RHEA-COMP:9679"/>
        <dbReference type="ChEBI" id="CHEBI:30616"/>
        <dbReference type="ChEBI" id="CHEBI:33019"/>
        <dbReference type="ChEBI" id="CHEBI:35235"/>
        <dbReference type="ChEBI" id="CHEBI:78442"/>
        <dbReference type="ChEBI" id="CHEBI:78517"/>
        <dbReference type="ChEBI" id="CHEBI:456215"/>
        <dbReference type="EC" id="6.1.1.16"/>
    </reaction>
</comment>
<dbReference type="EMBL" id="NFKK01000023">
    <property type="protein sequence ID" value="OUP51401.1"/>
    <property type="molecule type" value="Genomic_DNA"/>
</dbReference>
<keyword evidence="5 13" id="KW-0436">Ligase</keyword>
<dbReference type="InterPro" id="IPR014729">
    <property type="entry name" value="Rossmann-like_a/b/a_fold"/>
</dbReference>
<evidence type="ECO:0000256" key="2">
    <source>
        <dbReference type="ARBA" id="ARBA00005594"/>
    </source>
</evidence>
<dbReference type="GO" id="GO:0008270">
    <property type="term" value="F:zinc ion binding"/>
    <property type="evidence" value="ECO:0007669"/>
    <property type="project" value="UniProtKB-UniRule"/>
</dbReference>
<comment type="caution">
    <text evidence="15">The sequence shown here is derived from an EMBL/GenBank/DDBJ whole genome shotgun (WGS) entry which is preliminary data.</text>
</comment>
<evidence type="ECO:0000256" key="1">
    <source>
        <dbReference type="ARBA" id="ARBA00004496"/>
    </source>
</evidence>
<dbReference type="PRINTS" id="PR00983">
    <property type="entry name" value="TRNASYNTHCYS"/>
</dbReference>
<dbReference type="CDD" id="cd00672">
    <property type="entry name" value="CysRS_core"/>
    <property type="match status" value="1"/>
</dbReference>
<dbReference type="Gene3D" id="1.20.120.1910">
    <property type="entry name" value="Cysteine-tRNA ligase, C-terminal anti-codon recognition domain"/>
    <property type="match status" value="1"/>
</dbReference>
<dbReference type="AlphaFoldDB" id="A0A1Y4L9D5"/>
<keyword evidence="7 13" id="KW-0547">Nucleotide-binding</keyword>
<dbReference type="RefSeq" id="WP_087374553.1">
    <property type="nucleotide sequence ID" value="NZ_JBGKLX010000002.1"/>
</dbReference>
<keyword evidence="6 13" id="KW-0479">Metal-binding</keyword>
<evidence type="ECO:0000313" key="15">
    <source>
        <dbReference type="EMBL" id="OUP51401.1"/>
    </source>
</evidence>
<organism evidence="15 18">
    <name type="scientific">Butyricicoccus pullicaecorum</name>
    <dbReference type="NCBI Taxonomy" id="501571"/>
    <lineage>
        <taxon>Bacteria</taxon>
        <taxon>Bacillati</taxon>
        <taxon>Bacillota</taxon>
        <taxon>Clostridia</taxon>
        <taxon>Eubacteriales</taxon>
        <taxon>Butyricicoccaceae</taxon>
        <taxon>Butyricicoccus</taxon>
    </lineage>
</organism>
<evidence type="ECO:0000256" key="11">
    <source>
        <dbReference type="ARBA" id="ARBA00023146"/>
    </source>
</evidence>
<evidence type="ECO:0000256" key="3">
    <source>
        <dbReference type="ARBA" id="ARBA00011245"/>
    </source>
</evidence>
<reference evidence="15" key="2">
    <citation type="journal article" date="2018" name="BMC Genomics">
        <title>Whole genome sequencing and function prediction of 133 gut anaerobes isolated from chicken caecum in pure cultures.</title>
        <authorList>
            <person name="Medvecky M."/>
            <person name="Cejkova D."/>
            <person name="Polansky O."/>
            <person name="Karasova D."/>
            <person name="Kubasova T."/>
            <person name="Cizek A."/>
            <person name="Rychlik I."/>
        </authorList>
    </citation>
    <scope>NUCLEOTIDE SEQUENCE</scope>
    <source>
        <strain evidence="16">An179</strain>
        <strain evidence="15">An180</strain>
    </source>
</reference>
<gene>
    <name evidence="13" type="primary">cysS</name>
    <name evidence="16" type="ORF">B5F15_15010</name>
    <name evidence="15" type="ORF">B5F17_13280</name>
</gene>
<dbReference type="GO" id="GO:0005829">
    <property type="term" value="C:cytosol"/>
    <property type="evidence" value="ECO:0007669"/>
    <property type="project" value="TreeGrafter"/>
</dbReference>
<dbReference type="InterPro" id="IPR015273">
    <property type="entry name" value="Cys-tRNA-synt_Ia_DALR"/>
</dbReference>
<dbReference type="PANTHER" id="PTHR10890:SF3">
    <property type="entry name" value="CYSTEINE--TRNA LIGASE, CYTOPLASMIC"/>
    <property type="match status" value="1"/>
</dbReference>
<evidence type="ECO:0000313" key="18">
    <source>
        <dbReference type="Proteomes" id="UP000195897"/>
    </source>
</evidence>
<dbReference type="SMART" id="SM00840">
    <property type="entry name" value="DALR_2"/>
    <property type="match status" value="1"/>
</dbReference>
<keyword evidence="9 13" id="KW-0067">ATP-binding</keyword>
<comment type="cofactor">
    <cofactor evidence="13">
        <name>Zn(2+)</name>
        <dbReference type="ChEBI" id="CHEBI:29105"/>
    </cofactor>
    <text evidence="13">Binds 1 zinc ion per subunit.</text>
</comment>
<evidence type="ECO:0000256" key="4">
    <source>
        <dbReference type="ARBA" id="ARBA00022490"/>
    </source>
</evidence>
<feature type="binding site" evidence="13">
    <location>
        <position position="27"/>
    </location>
    <ligand>
        <name>Zn(2+)</name>
        <dbReference type="ChEBI" id="CHEBI:29105"/>
    </ligand>
</feature>
<evidence type="ECO:0000259" key="14">
    <source>
        <dbReference type="SMART" id="SM00840"/>
    </source>
</evidence>
<dbReference type="Proteomes" id="UP000195897">
    <property type="component" value="Unassembled WGS sequence"/>
</dbReference>
<evidence type="ECO:0000256" key="5">
    <source>
        <dbReference type="ARBA" id="ARBA00022598"/>
    </source>
</evidence>
<evidence type="ECO:0000256" key="12">
    <source>
        <dbReference type="ARBA" id="ARBA00047398"/>
    </source>
</evidence>
<evidence type="ECO:0000256" key="9">
    <source>
        <dbReference type="ARBA" id="ARBA00022840"/>
    </source>
</evidence>
<comment type="subcellular location">
    <subcellularLocation>
        <location evidence="1 13">Cytoplasm</location>
    </subcellularLocation>
</comment>
<proteinExistence type="inferred from homology"/>
<name>A0A1Y4L9D5_9FIRM</name>
<dbReference type="GO" id="GO:0005524">
    <property type="term" value="F:ATP binding"/>
    <property type="evidence" value="ECO:0007669"/>
    <property type="project" value="UniProtKB-UniRule"/>
</dbReference>
<dbReference type="InterPro" id="IPR032678">
    <property type="entry name" value="tRNA-synt_1_cat_dom"/>
</dbReference>
<feature type="short sequence motif" description="'HIGH' region" evidence="13">
    <location>
        <begin position="29"/>
        <end position="39"/>
    </location>
</feature>
<feature type="binding site" evidence="13">
    <location>
        <position position="233"/>
    </location>
    <ligand>
        <name>Zn(2+)</name>
        <dbReference type="ChEBI" id="CHEBI:29105"/>
    </ligand>
</feature>
<dbReference type="PANTHER" id="PTHR10890">
    <property type="entry name" value="CYSTEINYL-TRNA SYNTHETASE"/>
    <property type="match status" value="1"/>
</dbReference>
<dbReference type="SUPFAM" id="SSF47323">
    <property type="entry name" value="Anticodon-binding domain of a subclass of class I aminoacyl-tRNA synthetases"/>
    <property type="match status" value="1"/>
</dbReference>
<feature type="domain" description="Cysteinyl-tRNA synthetase class Ia DALR" evidence="14">
    <location>
        <begin position="354"/>
        <end position="419"/>
    </location>
</feature>
<dbReference type="GO" id="GO:0006423">
    <property type="term" value="P:cysteinyl-tRNA aminoacylation"/>
    <property type="evidence" value="ECO:0007669"/>
    <property type="project" value="UniProtKB-UniRule"/>
</dbReference>